<dbReference type="EMBL" id="CP003362">
    <property type="protein sequence ID" value="AGB48608.1"/>
    <property type="molecule type" value="Genomic_DNA"/>
</dbReference>
<gene>
    <name evidence="9" type="ordered locus">Metho_0335</name>
</gene>
<dbReference type="Gene3D" id="3.30.413.10">
    <property type="entry name" value="Sulfite Reductase Hemoprotein, domain 1"/>
    <property type="match status" value="1"/>
</dbReference>
<dbReference type="SUPFAM" id="SSF56014">
    <property type="entry name" value="Nitrite and sulphite reductase 4Fe-4S domain-like"/>
    <property type="match status" value="1"/>
</dbReference>
<dbReference type="InterPro" id="IPR017896">
    <property type="entry name" value="4Fe4S_Fe-S-bd"/>
</dbReference>
<protein>
    <submittedName>
        <fullName evidence="9">Dissimilatory sulfite reductase (Desulfoviridin), alpha/beta subunit</fullName>
    </submittedName>
</protein>
<dbReference type="Pfam" id="PF03460">
    <property type="entry name" value="NIR_SIR_ferr"/>
    <property type="match status" value="1"/>
</dbReference>
<dbReference type="KEGG" id="mhz:Metho_0335"/>
<dbReference type="InterPro" id="IPR006066">
    <property type="entry name" value="NO2/SO3_Rdtase_FeS/sirohaem_BS"/>
</dbReference>
<evidence type="ECO:0000256" key="1">
    <source>
        <dbReference type="ARBA" id="ARBA00010429"/>
    </source>
</evidence>
<keyword evidence="5" id="KW-0560">Oxidoreductase</keyword>
<dbReference type="InterPro" id="IPR036136">
    <property type="entry name" value="Nit/Sulf_reduc_fer-like_dom_sf"/>
</dbReference>
<dbReference type="STRING" id="867904.Metho_0335"/>
<keyword evidence="7" id="KW-0411">Iron-sulfur</keyword>
<dbReference type="PANTHER" id="PTHR11493:SF54">
    <property type="entry name" value="ANAEROBIC SULFITE REDUCTASE SUBUNIT C"/>
    <property type="match status" value="1"/>
</dbReference>
<dbReference type="InterPro" id="IPR045169">
    <property type="entry name" value="NO2/SO3_Rdtase_4Fe4S_prot"/>
</dbReference>
<dbReference type="GO" id="GO:0020037">
    <property type="term" value="F:heme binding"/>
    <property type="evidence" value="ECO:0007669"/>
    <property type="project" value="InterPro"/>
</dbReference>
<dbReference type="Gene3D" id="3.30.70.20">
    <property type="match status" value="1"/>
</dbReference>
<dbReference type="GeneID" id="14407441"/>
<dbReference type="AlphaFoldDB" id="L0KX04"/>
<feature type="domain" description="4Fe-4S ferredoxin-type" evidence="8">
    <location>
        <begin position="187"/>
        <end position="216"/>
    </location>
</feature>
<dbReference type="OrthoDB" id="15347at2157"/>
<dbReference type="PRINTS" id="PR00397">
    <property type="entry name" value="SIROHAEM"/>
</dbReference>
<keyword evidence="2" id="KW-0004">4Fe-4S</keyword>
<feature type="domain" description="4Fe-4S ferredoxin-type" evidence="8">
    <location>
        <begin position="158"/>
        <end position="186"/>
    </location>
</feature>
<dbReference type="SUPFAM" id="SSF54862">
    <property type="entry name" value="4Fe-4S ferredoxins"/>
    <property type="match status" value="1"/>
</dbReference>
<evidence type="ECO:0000256" key="5">
    <source>
        <dbReference type="ARBA" id="ARBA00023002"/>
    </source>
</evidence>
<dbReference type="SUPFAM" id="SSF55124">
    <property type="entry name" value="Nitrite/Sulfite reductase N-terminal domain-like"/>
    <property type="match status" value="1"/>
</dbReference>
<evidence type="ECO:0000256" key="7">
    <source>
        <dbReference type="ARBA" id="ARBA00023014"/>
    </source>
</evidence>
<evidence type="ECO:0000313" key="10">
    <source>
        <dbReference type="Proteomes" id="UP000010866"/>
    </source>
</evidence>
<dbReference type="Pfam" id="PF01077">
    <property type="entry name" value="NIR_SIR"/>
    <property type="match status" value="1"/>
</dbReference>
<dbReference type="InterPro" id="IPR045854">
    <property type="entry name" value="NO2/SO3_Rdtase_4Fe4S_sf"/>
</dbReference>
<dbReference type="PROSITE" id="PS00365">
    <property type="entry name" value="NIR_SIR"/>
    <property type="match status" value="1"/>
</dbReference>
<dbReference type="InterPro" id="IPR005117">
    <property type="entry name" value="NiRdtase/SiRdtase_haem-b_fer"/>
</dbReference>
<dbReference type="Proteomes" id="UP000010866">
    <property type="component" value="Chromosome"/>
</dbReference>
<dbReference type="GO" id="GO:0046872">
    <property type="term" value="F:metal ion binding"/>
    <property type="evidence" value="ECO:0007669"/>
    <property type="project" value="UniProtKB-KW"/>
</dbReference>
<sequence length="290" mass="32300">MAKKRGNDYLKDKGFLSQKQDGYFSLRLHVAGGNLTSENLRYIADAADKYGKGYVHVTSRQGIEVPFVHNNNTEAISSLMDNAGIAPGASGKKIRAIVACQGNRVCSNGIIDCQDICEKIDKKYFGQPVPYKFKIAVTGCPASCLRVQENDFGIMGTVQPKFVEENCVTCGLCKKVCKVDAIDITDGVLTIDPDKCIMCGECIRVCKKDAMQIANEGFTIYVGGKVGRKPRMGIRILKTVSEPVMYEVFERTVAYYREHALEGERIIDVIDRYGINHFEREIGYSFDLMR</sequence>
<proteinExistence type="inferred from homology"/>
<dbReference type="HOGENOM" id="CLU_072599_0_1_2"/>
<accession>L0KX04</accession>
<organism evidence="9 10">
    <name type="scientific">Methanomethylovorans hollandica (strain DSM 15978 / NBRC 107637 / DMS1)</name>
    <dbReference type="NCBI Taxonomy" id="867904"/>
    <lineage>
        <taxon>Archaea</taxon>
        <taxon>Methanobacteriati</taxon>
        <taxon>Methanobacteriota</taxon>
        <taxon>Stenosarchaea group</taxon>
        <taxon>Methanomicrobia</taxon>
        <taxon>Methanosarcinales</taxon>
        <taxon>Methanosarcinaceae</taxon>
        <taxon>Methanomethylovorans</taxon>
    </lineage>
</organism>
<keyword evidence="3" id="KW-0349">Heme</keyword>
<dbReference type="Pfam" id="PF00037">
    <property type="entry name" value="Fer4"/>
    <property type="match status" value="2"/>
</dbReference>
<keyword evidence="10" id="KW-1185">Reference proteome</keyword>
<dbReference type="GO" id="GO:0016491">
    <property type="term" value="F:oxidoreductase activity"/>
    <property type="evidence" value="ECO:0007669"/>
    <property type="project" value="UniProtKB-KW"/>
</dbReference>
<dbReference type="Gene3D" id="3.30.70.3340">
    <property type="match status" value="1"/>
</dbReference>
<keyword evidence="4" id="KW-0479">Metal-binding</keyword>
<dbReference type="GO" id="GO:0051539">
    <property type="term" value="F:4 iron, 4 sulfur cluster binding"/>
    <property type="evidence" value="ECO:0007669"/>
    <property type="project" value="UniProtKB-KW"/>
</dbReference>
<name>L0KX04_METHD</name>
<evidence type="ECO:0000256" key="2">
    <source>
        <dbReference type="ARBA" id="ARBA00022485"/>
    </source>
</evidence>
<evidence type="ECO:0000313" key="9">
    <source>
        <dbReference type="EMBL" id="AGB48608.1"/>
    </source>
</evidence>
<evidence type="ECO:0000256" key="6">
    <source>
        <dbReference type="ARBA" id="ARBA00023004"/>
    </source>
</evidence>
<reference evidence="10" key="1">
    <citation type="submission" date="2012-02" db="EMBL/GenBank/DDBJ databases">
        <title>Complete sequence of chromosome of Methanomethylovorans hollandica DSM 15978.</title>
        <authorList>
            <person name="Lucas S."/>
            <person name="Copeland A."/>
            <person name="Lapidus A."/>
            <person name="Glavina del Rio T."/>
            <person name="Dalin E."/>
            <person name="Tice H."/>
            <person name="Bruce D."/>
            <person name="Goodwin L."/>
            <person name="Pitluck S."/>
            <person name="Peters L."/>
            <person name="Mikhailova N."/>
            <person name="Held B."/>
            <person name="Kyrpides N."/>
            <person name="Mavromatis K."/>
            <person name="Ivanova N."/>
            <person name="Brettin T."/>
            <person name="Detter J.C."/>
            <person name="Han C."/>
            <person name="Larimer F."/>
            <person name="Land M."/>
            <person name="Hauser L."/>
            <person name="Markowitz V."/>
            <person name="Cheng J.-F."/>
            <person name="Hugenholtz P."/>
            <person name="Woyke T."/>
            <person name="Wu D."/>
            <person name="Spring S."/>
            <person name="Schroeder M."/>
            <person name="Brambilla E."/>
            <person name="Klenk H.-P."/>
            <person name="Eisen J.A."/>
        </authorList>
    </citation>
    <scope>NUCLEOTIDE SEQUENCE [LARGE SCALE GENOMIC DNA]</scope>
    <source>
        <strain evidence="10">DSM 15978 / NBRC 107637 / DMS1</strain>
    </source>
</reference>
<evidence type="ECO:0000256" key="4">
    <source>
        <dbReference type="ARBA" id="ARBA00022723"/>
    </source>
</evidence>
<comment type="similarity">
    <text evidence="1">Belongs to the nitrite and sulfite reductase 4Fe-4S domain family.</text>
</comment>
<dbReference type="PANTHER" id="PTHR11493">
    <property type="entry name" value="SULFITE REDUCTASE [NADPH] SUBUNIT BETA-RELATED"/>
    <property type="match status" value="1"/>
</dbReference>
<dbReference type="RefSeq" id="WP_015323777.1">
    <property type="nucleotide sequence ID" value="NC_019977.1"/>
</dbReference>
<dbReference type="PROSITE" id="PS51379">
    <property type="entry name" value="4FE4S_FER_2"/>
    <property type="match status" value="2"/>
</dbReference>
<evidence type="ECO:0000259" key="8">
    <source>
        <dbReference type="PROSITE" id="PS51379"/>
    </source>
</evidence>
<dbReference type="InterPro" id="IPR006067">
    <property type="entry name" value="NO2/SO3_Rdtase_4Fe4S_dom"/>
</dbReference>
<keyword evidence="6" id="KW-0408">Iron</keyword>
<evidence type="ECO:0000256" key="3">
    <source>
        <dbReference type="ARBA" id="ARBA00022617"/>
    </source>
</evidence>